<dbReference type="Gene3D" id="1.20.120.20">
    <property type="entry name" value="Apolipoprotein"/>
    <property type="match status" value="1"/>
</dbReference>
<accession>A0A062UFU4</accession>
<dbReference type="InterPro" id="IPR011990">
    <property type="entry name" value="TPR-like_helical_dom_sf"/>
</dbReference>
<keyword evidence="5" id="KW-1185">Reference proteome</keyword>
<dbReference type="SUPFAM" id="SSF81901">
    <property type="entry name" value="HCP-like"/>
    <property type="match status" value="1"/>
</dbReference>
<dbReference type="InterPro" id="IPR050767">
    <property type="entry name" value="Sel1_AlgK"/>
</dbReference>
<proteinExistence type="predicted"/>
<dbReference type="SMART" id="SM00671">
    <property type="entry name" value="SEL1"/>
    <property type="match status" value="3"/>
</dbReference>
<gene>
    <name evidence="4" type="ORF">HY30_00390</name>
</gene>
<dbReference type="Pfam" id="PF08238">
    <property type="entry name" value="Sel1"/>
    <property type="match status" value="3"/>
</dbReference>
<dbReference type="AlphaFoldDB" id="A0A062UFU4"/>
<dbReference type="RefSeq" id="WP_034735818.1">
    <property type="nucleotide sequence ID" value="NZ_AWFG01000001.1"/>
</dbReference>
<dbReference type="InterPro" id="IPR006597">
    <property type="entry name" value="Sel1-like"/>
</dbReference>
<dbReference type="InterPro" id="IPR002477">
    <property type="entry name" value="Peptidoglycan-bd-like"/>
</dbReference>
<organism evidence="4 5">
    <name type="scientific">Hyphomonas chukchiensis</name>
    <dbReference type="NCBI Taxonomy" id="1280947"/>
    <lineage>
        <taxon>Bacteria</taxon>
        <taxon>Pseudomonadati</taxon>
        <taxon>Pseudomonadota</taxon>
        <taxon>Alphaproteobacteria</taxon>
        <taxon>Hyphomonadales</taxon>
        <taxon>Hyphomonadaceae</taxon>
        <taxon>Hyphomonas</taxon>
    </lineage>
</organism>
<dbReference type="eggNOG" id="COG0790">
    <property type="taxonomic scope" value="Bacteria"/>
</dbReference>
<dbReference type="PANTHER" id="PTHR11102:SF160">
    <property type="entry name" value="ERAD-ASSOCIATED E3 UBIQUITIN-PROTEIN LIGASE COMPONENT HRD3"/>
    <property type="match status" value="1"/>
</dbReference>
<evidence type="ECO:0000313" key="4">
    <source>
        <dbReference type="EMBL" id="KCZ60823.1"/>
    </source>
</evidence>
<name>A0A062UFU4_9PROT</name>
<evidence type="ECO:0000256" key="2">
    <source>
        <dbReference type="SAM" id="MobiDB-lite"/>
    </source>
</evidence>
<comment type="caution">
    <text evidence="4">The sequence shown here is derived from an EMBL/GenBank/DDBJ whole genome shotgun (WGS) entry which is preliminary data.</text>
</comment>
<feature type="region of interest" description="Disordered" evidence="2">
    <location>
        <begin position="735"/>
        <end position="758"/>
    </location>
</feature>
<dbReference type="InterPro" id="IPR036366">
    <property type="entry name" value="PGBDSf"/>
</dbReference>
<dbReference type="OrthoDB" id="5295703at2"/>
<evidence type="ECO:0000313" key="5">
    <source>
        <dbReference type="Proteomes" id="UP000027190"/>
    </source>
</evidence>
<feature type="coiled-coil region" evidence="1">
    <location>
        <begin position="120"/>
        <end position="147"/>
    </location>
</feature>
<dbReference type="eggNOG" id="COG3409">
    <property type="taxonomic scope" value="Bacteria"/>
</dbReference>
<dbReference type="InterPro" id="IPR036365">
    <property type="entry name" value="PGBD-like_sf"/>
</dbReference>
<dbReference type="Pfam" id="PF01471">
    <property type="entry name" value="PG_binding_1"/>
    <property type="match status" value="1"/>
</dbReference>
<evidence type="ECO:0000256" key="1">
    <source>
        <dbReference type="SAM" id="Coils"/>
    </source>
</evidence>
<feature type="domain" description="Peptidoglycan binding-like" evidence="3">
    <location>
        <begin position="1102"/>
        <end position="1153"/>
    </location>
</feature>
<keyword evidence="1" id="KW-0175">Coiled coil</keyword>
<feature type="region of interest" description="Disordered" evidence="2">
    <location>
        <begin position="57"/>
        <end position="76"/>
    </location>
</feature>
<feature type="coiled-coil region" evidence="1">
    <location>
        <begin position="208"/>
        <end position="271"/>
    </location>
</feature>
<protein>
    <recommendedName>
        <fullName evidence="3">Peptidoglycan binding-like domain-containing protein</fullName>
    </recommendedName>
</protein>
<dbReference type="SUPFAM" id="SSF47090">
    <property type="entry name" value="PGBD-like"/>
    <property type="match status" value="1"/>
</dbReference>
<evidence type="ECO:0000259" key="3">
    <source>
        <dbReference type="Pfam" id="PF01471"/>
    </source>
</evidence>
<dbReference type="PANTHER" id="PTHR11102">
    <property type="entry name" value="SEL-1-LIKE PROTEIN"/>
    <property type="match status" value="1"/>
</dbReference>
<dbReference type="eggNOG" id="COG1196">
    <property type="taxonomic scope" value="Bacteria"/>
</dbReference>
<dbReference type="Gene3D" id="1.25.40.10">
    <property type="entry name" value="Tetratricopeptide repeat domain"/>
    <property type="match status" value="1"/>
</dbReference>
<dbReference type="STRING" id="1280947.HY30_00390"/>
<dbReference type="Gene3D" id="1.10.101.10">
    <property type="entry name" value="PGBD-like superfamily/PGBD"/>
    <property type="match status" value="1"/>
</dbReference>
<dbReference type="Proteomes" id="UP000027190">
    <property type="component" value="Unassembled WGS sequence"/>
</dbReference>
<reference evidence="4 5" key="1">
    <citation type="journal article" date="2014" name="Antonie Van Leeuwenhoek">
        <title>Hyphomonas beringensis sp. nov. and Hyphomonas chukchiensis sp. nov., isolated from surface seawater of the Bering Sea and Chukchi Sea.</title>
        <authorList>
            <person name="Li C."/>
            <person name="Lai Q."/>
            <person name="Li G."/>
            <person name="Dong C."/>
            <person name="Wang J."/>
            <person name="Liao Y."/>
            <person name="Shao Z."/>
        </authorList>
    </citation>
    <scope>NUCLEOTIDE SEQUENCE [LARGE SCALE GENOMIC DNA]</scope>
    <source>
        <strain evidence="4 5">BH-BN04-4</strain>
    </source>
</reference>
<dbReference type="EMBL" id="AWFG01000001">
    <property type="protein sequence ID" value="KCZ60823.1"/>
    <property type="molecule type" value="Genomic_DNA"/>
</dbReference>
<dbReference type="PATRIC" id="fig|1280947.3.peg.75"/>
<sequence>MNQTGPWSVKGIDQRARDAAREAASAEGLTLGEYLNRLLMSDDYALPNEISSLYRPQSRNHSEMAPPPQASTASSTLDRLTRRIEAAEARSTLAITGMDHTVLGLVAKLEQAEGNSNAVVGHVENLIEELRGTHEALQAKVRRLEEDDSAQHNLDALKSLEDALGKLATHVYEESEMTQNDTQAIKGRVESGFAELTDRVEGMETKVQSTLSEAAARVEKAVQDAEKQSKGAAREVAERLSAVEADVSGALESMEGTLLRIQDRLNRAETTTDAALKSLESTFTSLDSRIEAVAQASDPELADRLRAEFEAKFEDLTKSVRETVDQARLELADEISRAAEGYDGTAVTTIKSELTDVQKRLAATEERQTRAMETVSSQVNRISSSFDERIREVEARDDTAATEAMRAQFERLGETVSARIDTLAERVDQRVTESETRSADAIEQIGEQVATVASRLQKRQDDAVKAIATHMEENRKRTDARLSDALSNVSDRLEQIQSQSTSALSPVQRAIASLATRLESLEEFTSPPYADPGGADALPDAPDFAAPPAAAHIPPQARAAAAFMPGLPDAEDEDDEDFFAAADDPLAADTQDAFTDPTDTYADDDDDDEFFEAGIQGWNAALETARKPDAPGMEPPVDDVPLSKAAIGPEAYFDPLSELDGIDGVHDSHTEARASDIFDTDDDEDDDFLEALMTTALPEPEQDKALADELAPIAIREDDTSDYIARARRAAISAAGNPATAAHRRDRRSTDTPAYRTQGSASKLPLYAAASAVVITGAAVGGYLYIRGKQAAPAVVASVDTYVDPGAPEIVEAPVSAVEAASEAAALAEAPTEDAMLPEPLPAGAADADLFDAEEAAAELAPAASAPVEAKAAPAPAPKPAAKVIAATASFPAISPFVSVESAAAAGNHIAQYQLAQDRIAAGDYAAGASMMRKSATKGLPIAQYGLAKLHEKGMGVPKDLFLARDWTQKAAEGGNVKAMHDLAVYMAEGEGGSQSYAGAVEWFRKAAEFGIVDSQYNLGILYEQGLGISPNLTEALFWFEVAAKSGDAGAPAKVSELKARVSPEAAEQAHNRAMEWEASRDNAISNGRFGAQPWNTGNPLQVQGVQVALSSLGYNIGTPDGVVGASTSQAIRAYEAANGLPVTGTITGDLIDSLNARASGSTNG</sequence>